<accession>A0A8B6CBE2</accession>
<feature type="domain" description="Sulfotransferase" evidence="1">
    <location>
        <begin position="5"/>
        <end position="47"/>
    </location>
</feature>
<protein>
    <recommendedName>
        <fullName evidence="1">Sulfotransferase domain-containing protein</fullName>
    </recommendedName>
</protein>
<reference evidence="2" key="1">
    <citation type="submission" date="2018-11" db="EMBL/GenBank/DDBJ databases">
        <authorList>
            <person name="Alioto T."/>
            <person name="Alioto T."/>
        </authorList>
    </citation>
    <scope>NUCLEOTIDE SEQUENCE</scope>
</reference>
<dbReference type="AlphaFoldDB" id="A0A8B6CBE2"/>
<comment type="caution">
    <text evidence="2">The sequence shown here is derived from an EMBL/GenBank/DDBJ whole genome shotgun (WGS) entry which is preliminary data.</text>
</comment>
<gene>
    <name evidence="2" type="ORF">MGAL_10B070753</name>
</gene>
<evidence type="ECO:0000259" key="1">
    <source>
        <dbReference type="Pfam" id="PF00685"/>
    </source>
</evidence>
<dbReference type="InterPro" id="IPR000863">
    <property type="entry name" value="Sulfotransferase_dom"/>
</dbReference>
<dbReference type="Proteomes" id="UP000596742">
    <property type="component" value="Unassembled WGS sequence"/>
</dbReference>
<dbReference type="Pfam" id="PF00685">
    <property type="entry name" value="Sulfotransfer_1"/>
    <property type="match status" value="1"/>
</dbReference>
<organism evidence="2 3">
    <name type="scientific">Mytilus galloprovincialis</name>
    <name type="common">Mediterranean mussel</name>
    <dbReference type="NCBI Taxonomy" id="29158"/>
    <lineage>
        <taxon>Eukaryota</taxon>
        <taxon>Metazoa</taxon>
        <taxon>Spiralia</taxon>
        <taxon>Lophotrochozoa</taxon>
        <taxon>Mollusca</taxon>
        <taxon>Bivalvia</taxon>
        <taxon>Autobranchia</taxon>
        <taxon>Pteriomorphia</taxon>
        <taxon>Mytilida</taxon>
        <taxon>Mytiloidea</taxon>
        <taxon>Mytilidae</taxon>
        <taxon>Mytilinae</taxon>
        <taxon>Mytilus</taxon>
    </lineage>
</organism>
<dbReference type="EMBL" id="UYJE01001481">
    <property type="protein sequence ID" value="VDI02502.1"/>
    <property type="molecule type" value="Genomic_DNA"/>
</dbReference>
<evidence type="ECO:0000313" key="3">
    <source>
        <dbReference type="Proteomes" id="UP000596742"/>
    </source>
</evidence>
<evidence type="ECO:0000313" key="2">
    <source>
        <dbReference type="EMBL" id="VDI02502.1"/>
    </source>
</evidence>
<dbReference type="GO" id="GO:0008146">
    <property type="term" value="F:sulfotransferase activity"/>
    <property type="evidence" value="ECO:0007669"/>
    <property type="project" value="InterPro"/>
</dbReference>
<dbReference type="InterPro" id="IPR027417">
    <property type="entry name" value="P-loop_NTPase"/>
</dbReference>
<dbReference type="Gene3D" id="3.40.50.300">
    <property type="entry name" value="P-loop containing nucleotide triphosphate hydrolases"/>
    <property type="match status" value="1"/>
</dbReference>
<proteinExistence type="predicted"/>
<feature type="non-terminal residue" evidence="2">
    <location>
        <position position="154"/>
    </location>
</feature>
<sequence length="154" mass="17462">MVTYAMNLTKKITRLADFLEIPNKEILVAGVVDKCSFNKLKENKVMPFMVKAKLSSLFRKVISILPYLTLTPHMNLTLTYLTLPLPLPYLTEICDARDSCEPAEGRLRARGIGATYGSITAFWHQVITSKGYRVKEKLNCCTETKNFVQDAYGY</sequence>
<name>A0A8B6CBE2_MYTGA</name>
<keyword evidence="3" id="KW-1185">Reference proteome</keyword>